<evidence type="ECO:0008006" key="4">
    <source>
        <dbReference type="Google" id="ProtNLM"/>
    </source>
</evidence>
<evidence type="ECO:0000313" key="3">
    <source>
        <dbReference type="Proteomes" id="UP000054937"/>
    </source>
</evidence>
<dbReference type="Pfam" id="PF07004">
    <property type="entry name" value="SHIPPO-rpt"/>
    <property type="match status" value="3"/>
</dbReference>
<accession>A0A0V0R2I2</accession>
<feature type="compositionally biased region" description="Polar residues" evidence="1">
    <location>
        <begin position="224"/>
        <end position="267"/>
    </location>
</feature>
<organism evidence="2 3">
    <name type="scientific">Pseudocohnilembus persalinus</name>
    <name type="common">Ciliate</name>
    <dbReference type="NCBI Taxonomy" id="266149"/>
    <lineage>
        <taxon>Eukaryota</taxon>
        <taxon>Sar</taxon>
        <taxon>Alveolata</taxon>
        <taxon>Ciliophora</taxon>
        <taxon>Intramacronucleata</taxon>
        <taxon>Oligohymenophorea</taxon>
        <taxon>Scuticociliatia</taxon>
        <taxon>Philasterida</taxon>
        <taxon>Pseudocohnilembidae</taxon>
        <taxon>Pseudocohnilembus</taxon>
    </lineage>
</organism>
<dbReference type="EMBL" id="LDAU01000059">
    <property type="protein sequence ID" value="KRX08683.1"/>
    <property type="molecule type" value="Genomic_DNA"/>
</dbReference>
<dbReference type="AlphaFoldDB" id="A0A0V0R2I2"/>
<feature type="region of interest" description="Disordered" evidence="1">
    <location>
        <begin position="217"/>
        <end position="309"/>
    </location>
</feature>
<dbReference type="InterPro" id="IPR010736">
    <property type="entry name" value="SHIPPO-rpt"/>
</dbReference>
<evidence type="ECO:0000313" key="2">
    <source>
        <dbReference type="EMBL" id="KRX08683.1"/>
    </source>
</evidence>
<dbReference type="PANTHER" id="PTHR21580:SF28">
    <property type="entry name" value="BOREALIN N-TERMINAL DOMAIN-CONTAINING PROTEIN-RELATED"/>
    <property type="match status" value="1"/>
</dbReference>
<protein>
    <recommendedName>
        <fullName evidence="4">Sperm-tail PG-rich repeat</fullName>
    </recommendedName>
</protein>
<feature type="region of interest" description="Disordered" evidence="1">
    <location>
        <begin position="1"/>
        <end position="41"/>
    </location>
</feature>
<dbReference type="Proteomes" id="UP000054937">
    <property type="component" value="Unassembled WGS sequence"/>
</dbReference>
<keyword evidence="3" id="KW-1185">Reference proteome</keyword>
<evidence type="ECO:0000256" key="1">
    <source>
        <dbReference type="SAM" id="MobiDB-lite"/>
    </source>
</evidence>
<feature type="compositionally biased region" description="Acidic residues" evidence="1">
    <location>
        <begin position="299"/>
        <end position="309"/>
    </location>
</feature>
<feature type="compositionally biased region" description="Polar residues" evidence="1">
    <location>
        <begin position="274"/>
        <end position="285"/>
    </location>
</feature>
<comment type="caution">
    <text evidence="2">The sequence shown here is derived from an EMBL/GenBank/DDBJ whole genome shotgun (WGS) entry which is preliminary data.</text>
</comment>
<proteinExistence type="predicted"/>
<dbReference type="InParanoid" id="A0A0V0R2I2"/>
<reference evidence="2 3" key="1">
    <citation type="journal article" date="2015" name="Sci. Rep.">
        <title>Genome of the facultative scuticociliatosis pathogen Pseudocohnilembus persalinus provides insight into its virulence through horizontal gene transfer.</title>
        <authorList>
            <person name="Xiong J."/>
            <person name="Wang G."/>
            <person name="Cheng J."/>
            <person name="Tian M."/>
            <person name="Pan X."/>
            <person name="Warren A."/>
            <person name="Jiang C."/>
            <person name="Yuan D."/>
            <person name="Miao W."/>
        </authorList>
    </citation>
    <scope>NUCLEOTIDE SEQUENCE [LARGE SCALE GENOMIC DNA]</scope>
    <source>
        <strain evidence="2">36N120E</strain>
    </source>
</reference>
<dbReference type="OMA" id="DFPPING"/>
<gene>
    <name evidence="2" type="ORF">PPERSA_07495</name>
</gene>
<name>A0A0V0R2I2_PSEPJ</name>
<dbReference type="PANTHER" id="PTHR21580">
    <property type="entry name" value="SHIPPO-1-RELATED"/>
    <property type="match status" value="1"/>
</dbReference>
<feature type="compositionally biased region" description="Basic and acidic residues" evidence="1">
    <location>
        <begin position="22"/>
        <end position="33"/>
    </location>
</feature>
<sequence length="309" mass="34886">MYGFYNVPDFKSKRGTSLGKGSKYDFTKGDKTKPSPNQYQSYSFIDYNKSKNKGPSFNSRDKLKFGDFKNKSGTAYQTPGVGSYNIKSPSGAPKFSLGSRTSDPQMLTTVRYNPGPGSHQLESINKSGSYFYRNFKSSGAPRFNPASSTRFKDKNSFVPGPGQYYTNYSNIVQQKESKYKSAIGGRWSQGARSTMEKMTKSPPPGFYKIVSEFGNTDYPPINRVKSQSHLKSSMSNGFQSKHQRSLQQTKSSFNIKTQPSLQKSNIQQKKEQNQEVLYTEQNNTKPLKLDEKNSKNSNDLEENQEEKSQ</sequence>
<dbReference type="InterPro" id="IPR051291">
    <property type="entry name" value="CIMAP"/>
</dbReference>